<feature type="non-terminal residue" evidence="1">
    <location>
        <position position="212"/>
    </location>
</feature>
<evidence type="ECO:0000313" key="1">
    <source>
        <dbReference type="EMBL" id="KAH7919614.1"/>
    </source>
</evidence>
<dbReference type="EMBL" id="MU266644">
    <property type="protein sequence ID" value="KAH7919614.1"/>
    <property type="molecule type" value="Genomic_DNA"/>
</dbReference>
<organism evidence="1 2">
    <name type="scientific">Leucogyrophana mollusca</name>
    <dbReference type="NCBI Taxonomy" id="85980"/>
    <lineage>
        <taxon>Eukaryota</taxon>
        <taxon>Fungi</taxon>
        <taxon>Dikarya</taxon>
        <taxon>Basidiomycota</taxon>
        <taxon>Agaricomycotina</taxon>
        <taxon>Agaricomycetes</taxon>
        <taxon>Agaricomycetidae</taxon>
        <taxon>Boletales</taxon>
        <taxon>Boletales incertae sedis</taxon>
        <taxon>Leucogyrophana</taxon>
    </lineage>
</organism>
<sequence length="212" mass="24227">MARTSLHQQYLASYVLFMIIRALFQPAKDLEDVARELDLDINCILAIQQARYLHARPPVRKAGSLHLAWEYAQSPADHHRFVNMLHISPKVFQAILGLIEDHPIFYNESNTPQESVEVQLGVTLYRMGRYGNGASLEDIARVAGCSEEEKEREKCWMDEHLGFRGTWREGWIMYDGTIVVLYAKPGLNGDAYFTRKSNYGLNLQIGNLPSNL</sequence>
<accession>A0ACB8B2H1</accession>
<name>A0ACB8B2H1_9AGAM</name>
<proteinExistence type="predicted"/>
<evidence type="ECO:0000313" key="2">
    <source>
        <dbReference type="Proteomes" id="UP000790709"/>
    </source>
</evidence>
<gene>
    <name evidence="1" type="ORF">BV22DRAFT_1022661</name>
</gene>
<dbReference type="Proteomes" id="UP000790709">
    <property type="component" value="Unassembled WGS sequence"/>
</dbReference>
<reference evidence="1" key="1">
    <citation type="journal article" date="2021" name="New Phytol.">
        <title>Evolutionary innovations through gain and loss of genes in the ectomycorrhizal Boletales.</title>
        <authorList>
            <person name="Wu G."/>
            <person name="Miyauchi S."/>
            <person name="Morin E."/>
            <person name="Kuo A."/>
            <person name="Drula E."/>
            <person name="Varga T."/>
            <person name="Kohler A."/>
            <person name="Feng B."/>
            <person name="Cao Y."/>
            <person name="Lipzen A."/>
            <person name="Daum C."/>
            <person name="Hundley H."/>
            <person name="Pangilinan J."/>
            <person name="Johnson J."/>
            <person name="Barry K."/>
            <person name="LaButti K."/>
            <person name="Ng V."/>
            <person name="Ahrendt S."/>
            <person name="Min B."/>
            <person name="Choi I.G."/>
            <person name="Park H."/>
            <person name="Plett J.M."/>
            <person name="Magnuson J."/>
            <person name="Spatafora J.W."/>
            <person name="Nagy L.G."/>
            <person name="Henrissat B."/>
            <person name="Grigoriev I.V."/>
            <person name="Yang Z.L."/>
            <person name="Xu J."/>
            <person name="Martin F.M."/>
        </authorList>
    </citation>
    <scope>NUCLEOTIDE SEQUENCE</scope>
    <source>
        <strain evidence="1">KUC20120723A-06</strain>
    </source>
</reference>
<comment type="caution">
    <text evidence="1">The sequence shown here is derived from an EMBL/GenBank/DDBJ whole genome shotgun (WGS) entry which is preliminary data.</text>
</comment>
<protein>
    <submittedName>
        <fullName evidence="1">Uncharacterized protein</fullName>
    </submittedName>
</protein>
<keyword evidence="2" id="KW-1185">Reference proteome</keyword>